<dbReference type="PROSITE" id="PS00080">
    <property type="entry name" value="MULTICOPPER_OXIDASE2"/>
    <property type="match status" value="1"/>
</dbReference>
<dbReference type="PANTHER" id="PTHR11709:SF394">
    <property type="entry name" value="FI03373P-RELATED"/>
    <property type="match status" value="1"/>
</dbReference>
<keyword evidence="5" id="KW-0732">Signal</keyword>
<dbReference type="InterPro" id="IPR002355">
    <property type="entry name" value="Cu_oxidase_Cu_BS"/>
</dbReference>
<gene>
    <name evidence="9" type="ORF">BDA99DRAFT_594101</name>
</gene>
<evidence type="ECO:0000313" key="9">
    <source>
        <dbReference type="EMBL" id="KAI9244970.1"/>
    </source>
</evidence>
<sequence length="582" mass="65753">MVILLLVLLPIFILIQNVVGIKRFDLNITIDQINPDCSKYNGHILLANHQLPGPTIQVEEGERVQITVRNFLPPTQPSNVTGAGSNDITVHFHGIRQYGSSYADGVPFLTQRPIPPGAEFTHDFRVVNQEGTFFYHAHVGLSEQTLFGPFIIHPSKKHHQVLSEKYPEHIISLSEWWHASRTSFEEYILGPEFEFIPEAQSVLINGRTLYNTDHPLLPSQNTSPQNEADKGCLGYTVFEVDRGKTYRLRVIGASTFRTLGFAIAHHNLTIIEVDGESVKPYSVSFLEVAPGQRLSVLLHAVQPPQDYTIATDRRWAEDVSRSSNGMAVLRYKTNHKSNDNDNMPVLQLPPNRPEFPLLDATHWIWSNLKPLYGVDPIVIRPSSRTIKLRATDFKLPTGETRWAINDVAYMEPEEPILLDILQNKRRRPPLSASALNNGYDPYLATYPLYHYEIVDFVLQSTHIPGEPCRSHPWHTHGHSHWEIAHGSGEYNEIKHGHLRNIPYPIQKDVTLVYPHIDSQDETVNGSLATGFVGCGWSKIRILADNPGIWAMHCHNAPHMLMGMMVALEEAPELINGYLPLDS</sequence>
<feature type="domain" description="Plastocyanin-like" evidence="7">
    <location>
        <begin position="409"/>
        <end position="515"/>
    </location>
</feature>
<feature type="domain" description="Plastocyanin-like" evidence="7">
    <location>
        <begin position="535"/>
        <end position="571"/>
    </location>
</feature>
<dbReference type="PANTHER" id="PTHR11709">
    <property type="entry name" value="MULTI-COPPER OXIDASE"/>
    <property type="match status" value="1"/>
</dbReference>
<name>A0AAD5JWB5_9FUNG</name>
<dbReference type="InterPro" id="IPR008972">
    <property type="entry name" value="Cupredoxin"/>
</dbReference>
<dbReference type="InterPro" id="IPR045087">
    <property type="entry name" value="Cu-oxidase_fam"/>
</dbReference>
<dbReference type="Pfam" id="PF07732">
    <property type="entry name" value="Cu-oxidase_3"/>
    <property type="match status" value="1"/>
</dbReference>
<evidence type="ECO:0000256" key="4">
    <source>
        <dbReference type="ARBA" id="ARBA00023008"/>
    </source>
</evidence>
<evidence type="ECO:0000256" key="3">
    <source>
        <dbReference type="ARBA" id="ARBA00023002"/>
    </source>
</evidence>
<dbReference type="InterPro" id="IPR011706">
    <property type="entry name" value="Cu-oxidase_C"/>
</dbReference>
<reference evidence="9" key="2">
    <citation type="submission" date="2023-02" db="EMBL/GenBank/DDBJ databases">
        <authorList>
            <consortium name="DOE Joint Genome Institute"/>
            <person name="Mondo S.J."/>
            <person name="Chang Y."/>
            <person name="Wang Y."/>
            <person name="Ahrendt S."/>
            <person name="Andreopoulos W."/>
            <person name="Barry K."/>
            <person name="Beard J."/>
            <person name="Benny G.L."/>
            <person name="Blankenship S."/>
            <person name="Bonito G."/>
            <person name="Cuomo C."/>
            <person name="Desiro A."/>
            <person name="Gervers K.A."/>
            <person name="Hundley H."/>
            <person name="Kuo A."/>
            <person name="LaButti K."/>
            <person name="Lang B.F."/>
            <person name="Lipzen A."/>
            <person name="O'Donnell K."/>
            <person name="Pangilinan J."/>
            <person name="Reynolds N."/>
            <person name="Sandor L."/>
            <person name="Smith M.W."/>
            <person name="Tsang A."/>
            <person name="Grigoriev I.V."/>
            <person name="Stajich J.E."/>
            <person name="Spatafora J.W."/>
        </authorList>
    </citation>
    <scope>NUCLEOTIDE SEQUENCE</scope>
    <source>
        <strain evidence="9">RSA 2281</strain>
    </source>
</reference>
<evidence type="ECO:0000259" key="7">
    <source>
        <dbReference type="Pfam" id="PF07731"/>
    </source>
</evidence>
<dbReference type="InterPro" id="IPR011707">
    <property type="entry name" value="Cu-oxidase-like_N"/>
</dbReference>
<keyword evidence="2" id="KW-0479">Metal-binding</keyword>
<dbReference type="Gene3D" id="2.60.40.420">
    <property type="entry name" value="Cupredoxins - blue copper proteins"/>
    <property type="match status" value="3"/>
</dbReference>
<proteinExistence type="inferred from homology"/>
<dbReference type="CDD" id="cd04206">
    <property type="entry name" value="CuRO_1_LCC_like"/>
    <property type="match status" value="1"/>
</dbReference>
<organism evidence="9 10">
    <name type="scientific">Phascolomyces articulosus</name>
    <dbReference type="NCBI Taxonomy" id="60185"/>
    <lineage>
        <taxon>Eukaryota</taxon>
        <taxon>Fungi</taxon>
        <taxon>Fungi incertae sedis</taxon>
        <taxon>Mucoromycota</taxon>
        <taxon>Mucoromycotina</taxon>
        <taxon>Mucoromycetes</taxon>
        <taxon>Mucorales</taxon>
        <taxon>Lichtheimiaceae</taxon>
        <taxon>Phascolomyces</taxon>
    </lineage>
</organism>
<evidence type="ECO:0000256" key="2">
    <source>
        <dbReference type="ARBA" id="ARBA00022723"/>
    </source>
</evidence>
<dbReference type="Pfam" id="PF07731">
    <property type="entry name" value="Cu-oxidase_2"/>
    <property type="match status" value="2"/>
</dbReference>
<evidence type="ECO:0000256" key="1">
    <source>
        <dbReference type="ARBA" id="ARBA00010609"/>
    </source>
</evidence>
<dbReference type="GO" id="GO:0016491">
    <property type="term" value="F:oxidoreductase activity"/>
    <property type="evidence" value="ECO:0007669"/>
    <property type="project" value="UniProtKB-KW"/>
</dbReference>
<evidence type="ECO:0000313" key="10">
    <source>
        <dbReference type="Proteomes" id="UP001209540"/>
    </source>
</evidence>
<feature type="signal peptide" evidence="5">
    <location>
        <begin position="1"/>
        <end position="20"/>
    </location>
</feature>
<evidence type="ECO:0000259" key="8">
    <source>
        <dbReference type="Pfam" id="PF07732"/>
    </source>
</evidence>
<dbReference type="GO" id="GO:0005507">
    <property type="term" value="F:copper ion binding"/>
    <property type="evidence" value="ECO:0007669"/>
    <property type="project" value="InterPro"/>
</dbReference>
<dbReference type="Proteomes" id="UP001209540">
    <property type="component" value="Unassembled WGS sequence"/>
</dbReference>
<dbReference type="PROSITE" id="PS00079">
    <property type="entry name" value="MULTICOPPER_OXIDASE1"/>
    <property type="match status" value="1"/>
</dbReference>
<comment type="caution">
    <text evidence="9">The sequence shown here is derived from an EMBL/GenBank/DDBJ whole genome shotgun (WGS) entry which is preliminary data.</text>
</comment>
<evidence type="ECO:0000256" key="5">
    <source>
        <dbReference type="SAM" id="SignalP"/>
    </source>
</evidence>
<dbReference type="InterPro" id="IPR033138">
    <property type="entry name" value="Cu_oxidase_CS"/>
</dbReference>
<reference evidence="9" key="1">
    <citation type="journal article" date="2022" name="IScience">
        <title>Evolution of zygomycete secretomes and the origins of terrestrial fungal ecologies.</title>
        <authorList>
            <person name="Chang Y."/>
            <person name="Wang Y."/>
            <person name="Mondo S."/>
            <person name="Ahrendt S."/>
            <person name="Andreopoulos W."/>
            <person name="Barry K."/>
            <person name="Beard J."/>
            <person name="Benny G.L."/>
            <person name="Blankenship S."/>
            <person name="Bonito G."/>
            <person name="Cuomo C."/>
            <person name="Desiro A."/>
            <person name="Gervers K.A."/>
            <person name="Hundley H."/>
            <person name="Kuo A."/>
            <person name="LaButti K."/>
            <person name="Lang B.F."/>
            <person name="Lipzen A."/>
            <person name="O'Donnell K."/>
            <person name="Pangilinan J."/>
            <person name="Reynolds N."/>
            <person name="Sandor L."/>
            <person name="Smith M.E."/>
            <person name="Tsang A."/>
            <person name="Grigoriev I.V."/>
            <person name="Stajich J.E."/>
            <person name="Spatafora J.W."/>
        </authorList>
    </citation>
    <scope>NUCLEOTIDE SEQUENCE</scope>
    <source>
        <strain evidence="9">RSA 2281</strain>
    </source>
</reference>
<protein>
    <submittedName>
        <fullName evidence="9">Cupredoxin</fullName>
    </submittedName>
</protein>
<dbReference type="EMBL" id="JAIXMP010000055">
    <property type="protein sequence ID" value="KAI9244970.1"/>
    <property type="molecule type" value="Genomic_DNA"/>
</dbReference>
<dbReference type="SUPFAM" id="SSF49503">
    <property type="entry name" value="Cupredoxins"/>
    <property type="match status" value="3"/>
</dbReference>
<evidence type="ECO:0000259" key="6">
    <source>
        <dbReference type="Pfam" id="PF00394"/>
    </source>
</evidence>
<keyword evidence="3" id="KW-0560">Oxidoreductase</keyword>
<keyword evidence="4" id="KW-0186">Copper</keyword>
<dbReference type="CDD" id="cd04205">
    <property type="entry name" value="CuRO_2_LCC_like"/>
    <property type="match status" value="1"/>
</dbReference>
<feature type="chain" id="PRO_5041925602" evidence="5">
    <location>
        <begin position="21"/>
        <end position="582"/>
    </location>
</feature>
<feature type="domain" description="Plastocyanin-like" evidence="8">
    <location>
        <begin position="29"/>
        <end position="156"/>
    </location>
</feature>
<comment type="similarity">
    <text evidence="1">Belongs to the multicopper oxidase family.</text>
</comment>
<dbReference type="FunFam" id="2.60.40.420:FF:000045">
    <property type="entry name" value="Laccase 2"/>
    <property type="match status" value="1"/>
</dbReference>
<dbReference type="AlphaFoldDB" id="A0AAD5JWB5"/>
<keyword evidence="10" id="KW-1185">Reference proteome</keyword>
<accession>A0AAD5JWB5</accession>
<dbReference type="InterPro" id="IPR001117">
    <property type="entry name" value="Cu-oxidase_2nd"/>
</dbReference>
<feature type="domain" description="Plastocyanin-like" evidence="6">
    <location>
        <begin position="169"/>
        <end position="333"/>
    </location>
</feature>
<dbReference type="Pfam" id="PF00394">
    <property type="entry name" value="Cu-oxidase"/>
    <property type="match status" value="1"/>
</dbReference>